<dbReference type="eggNOG" id="COG0117">
    <property type="taxonomic scope" value="Bacteria"/>
</dbReference>
<evidence type="ECO:0000256" key="3">
    <source>
        <dbReference type="ARBA" id="ARBA00004910"/>
    </source>
</evidence>
<dbReference type="EMBL" id="JWHU01000006">
    <property type="protein sequence ID" value="KIU21744.1"/>
    <property type="molecule type" value="Genomic_DNA"/>
</dbReference>
<dbReference type="KEGG" id="wcb:AO080_00060"/>
<sequence>MDDLTMMQLAYQAAQQADPAATWENPRVGTVIVKDGAVIATGYHHQFGHQHAEVAAMNQVEHPADLVGATMYVTLEPCAHVGKVGACADALVAAKLGRVVIGQGDPNPHVSGRGVAKLQQAGIAVTLLNQQGSAVLNPAFHHFFETKRPYVTLKLAQSVDGFIAAKAGHPTKLTDDRADVAIHQQRAQMSAIMVGSETALADAPQLTVRHVPITHQQPWRVIVDRRGRLQNHPAFFDDRTLIYTTNSTFAQQVPQAVSFDGELGSLLDDLGQRGIQSLLVEGGGALVRAFLAANLWQRFDIYQTDAVLGTGIKGVVGNQGPVATQTRVGNALHQVIYREAK</sequence>
<dbReference type="Proteomes" id="UP000032287">
    <property type="component" value="Unassembled WGS sequence"/>
</dbReference>
<dbReference type="EC" id="3.5.4.26" evidence="14"/>
<evidence type="ECO:0000256" key="5">
    <source>
        <dbReference type="ARBA" id="ARBA00007417"/>
    </source>
</evidence>
<feature type="active site" description="Proton donor" evidence="15">
    <location>
        <position position="53"/>
    </location>
</feature>
<evidence type="ECO:0000313" key="18">
    <source>
        <dbReference type="EMBL" id="KIU21744.1"/>
    </source>
</evidence>
<evidence type="ECO:0000256" key="10">
    <source>
        <dbReference type="ARBA" id="ARBA00023002"/>
    </source>
</evidence>
<dbReference type="CDD" id="cd01284">
    <property type="entry name" value="Riboflavin_deaminase-reductase"/>
    <property type="match status" value="1"/>
</dbReference>
<accession>A0A0D1K9N7</accession>
<evidence type="ECO:0000256" key="8">
    <source>
        <dbReference type="ARBA" id="ARBA00022833"/>
    </source>
</evidence>
<evidence type="ECO:0000256" key="7">
    <source>
        <dbReference type="ARBA" id="ARBA00022723"/>
    </source>
</evidence>
<dbReference type="NCBIfam" id="TIGR00326">
    <property type="entry name" value="eubact_ribD"/>
    <property type="match status" value="1"/>
</dbReference>
<dbReference type="InterPro" id="IPR004794">
    <property type="entry name" value="Eubact_RibD"/>
</dbReference>
<comment type="function">
    <text evidence="1 14">Converts 2,5-diamino-6-(ribosylamino)-4(3h)-pyrimidinone 5'-phosphate into 5-amino-6-(ribosylamino)-2,4(1h,3h)-pyrimidinedione 5'-phosphate.</text>
</comment>
<dbReference type="PIRSF" id="PIRSF006769">
    <property type="entry name" value="RibD"/>
    <property type="match status" value="1"/>
</dbReference>
<keyword evidence="10 14" id="KW-0560">Oxidoreductase</keyword>
<dbReference type="Gene3D" id="3.40.430.10">
    <property type="entry name" value="Dihydrofolate Reductase, subunit A"/>
    <property type="match status" value="1"/>
</dbReference>
<organism evidence="18 19">
    <name type="scientific">Weissella cibaria</name>
    <dbReference type="NCBI Taxonomy" id="137591"/>
    <lineage>
        <taxon>Bacteria</taxon>
        <taxon>Bacillati</taxon>
        <taxon>Bacillota</taxon>
        <taxon>Bacilli</taxon>
        <taxon>Lactobacillales</taxon>
        <taxon>Lactobacillaceae</taxon>
        <taxon>Weissella</taxon>
    </lineage>
</organism>
<feature type="binding site" evidence="16">
    <location>
        <position position="186"/>
    </location>
    <ligand>
        <name>substrate</name>
    </ligand>
</feature>
<dbReference type="Pfam" id="PF00383">
    <property type="entry name" value="dCMP_cyt_deam_1"/>
    <property type="match status" value="1"/>
</dbReference>
<dbReference type="OrthoDB" id="9800865at2"/>
<dbReference type="PANTHER" id="PTHR38011:SF7">
    <property type="entry name" value="2,5-DIAMINO-6-RIBOSYLAMINO-4(3H)-PYRIMIDINONE 5'-PHOSPHATE REDUCTASE"/>
    <property type="match status" value="1"/>
</dbReference>
<dbReference type="GO" id="GO:0008703">
    <property type="term" value="F:5-amino-6-(5-phosphoribosylamino)uracil reductase activity"/>
    <property type="evidence" value="ECO:0007669"/>
    <property type="project" value="UniProtKB-EC"/>
</dbReference>
<protein>
    <recommendedName>
        <fullName evidence="14">Riboflavin biosynthesis protein RibD</fullName>
    </recommendedName>
    <domain>
        <recommendedName>
            <fullName evidence="14">Diaminohydroxyphosphoribosylaminopyrimidine deaminase</fullName>
            <shortName evidence="14">DRAP deaminase</shortName>
            <ecNumber evidence="14">3.5.4.26</ecNumber>
        </recommendedName>
        <alternativeName>
            <fullName evidence="14">Riboflavin-specific deaminase</fullName>
        </alternativeName>
    </domain>
    <domain>
        <recommendedName>
            <fullName evidence="14">5-amino-6-(5-phosphoribosylamino)uracil reductase</fullName>
            <ecNumber evidence="14">1.1.1.193</ecNumber>
        </recommendedName>
        <alternativeName>
            <fullName evidence="14">HTP reductase</fullName>
        </alternativeName>
    </domain>
</protein>
<comment type="pathway">
    <text evidence="3 14">Cofactor biosynthesis; riboflavin biosynthesis; 5-amino-6-(D-ribitylamino)uracil from GTP: step 3/4.</text>
</comment>
<evidence type="ECO:0000256" key="15">
    <source>
        <dbReference type="PIRSR" id="PIRSR006769-1"/>
    </source>
</evidence>
<feature type="binding site" evidence="16">
    <location>
        <position position="209"/>
    </location>
    <ligand>
        <name>substrate</name>
    </ligand>
</feature>
<comment type="similarity">
    <text evidence="5 14">In the C-terminal section; belongs to the HTP reductase family.</text>
</comment>
<dbReference type="SUPFAM" id="SSF53927">
    <property type="entry name" value="Cytidine deaminase-like"/>
    <property type="match status" value="1"/>
</dbReference>
<dbReference type="PROSITE" id="PS00903">
    <property type="entry name" value="CYT_DCMP_DEAMINASES_1"/>
    <property type="match status" value="1"/>
</dbReference>
<evidence type="ECO:0000313" key="19">
    <source>
        <dbReference type="Proteomes" id="UP000032287"/>
    </source>
</evidence>
<feature type="binding site" evidence="16">
    <location>
        <position position="206"/>
    </location>
    <ligand>
        <name>substrate</name>
    </ligand>
</feature>
<feature type="binding site" evidence="17">
    <location>
        <position position="87"/>
    </location>
    <ligand>
        <name>Zn(2+)</name>
        <dbReference type="ChEBI" id="CHEBI:29105"/>
        <note>catalytic</note>
    </ligand>
</feature>
<dbReference type="STRING" id="137591.AO080_00060"/>
<dbReference type="PANTHER" id="PTHR38011">
    <property type="entry name" value="DIHYDROFOLATE REDUCTASE FAMILY PROTEIN (AFU_ORTHOLOGUE AFUA_8G06820)"/>
    <property type="match status" value="1"/>
</dbReference>
<dbReference type="InterPro" id="IPR016192">
    <property type="entry name" value="APOBEC/CMP_deaminase_Zn-bd"/>
</dbReference>
<reference evidence="18 19" key="1">
    <citation type="journal article" date="2015" name="Microbiology (Mosc.)">
        <title>Genomics of the Weissella cibaria species with an examination of its metabolic traits.</title>
        <authorList>
            <person name="Lynch K.M."/>
            <person name="Lucid A."/>
            <person name="Arendt E.K."/>
            <person name="Sleator R.D."/>
            <person name="Lucey B."/>
            <person name="Coffey A."/>
        </authorList>
    </citation>
    <scope>NUCLEOTIDE SEQUENCE [LARGE SCALE GENOMIC DNA]</scope>
    <source>
        <strain evidence="18 19">MG1</strain>
    </source>
</reference>
<dbReference type="PATRIC" id="fig|137591.25.peg.417"/>
<evidence type="ECO:0000256" key="16">
    <source>
        <dbReference type="PIRSR" id="PIRSR006769-2"/>
    </source>
</evidence>
<evidence type="ECO:0000256" key="1">
    <source>
        <dbReference type="ARBA" id="ARBA00002151"/>
    </source>
</evidence>
<comment type="catalytic activity">
    <reaction evidence="13 14">
        <text>2,5-diamino-6-hydroxy-4-(5-phosphoribosylamino)-pyrimidine + H2O + H(+) = 5-amino-6-(5-phospho-D-ribosylamino)uracil + NH4(+)</text>
        <dbReference type="Rhea" id="RHEA:21868"/>
        <dbReference type="ChEBI" id="CHEBI:15377"/>
        <dbReference type="ChEBI" id="CHEBI:15378"/>
        <dbReference type="ChEBI" id="CHEBI:28938"/>
        <dbReference type="ChEBI" id="CHEBI:58453"/>
        <dbReference type="ChEBI" id="CHEBI:58614"/>
        <dbReference type="EC" id="3.5.4.26"/>
    </reaction>
</comment>
<dbReference type="UniPathway" id="UPA00275">
    <property type="reaction ID" value="UER00401"/>
</dbReference>
<evidence type="ECO:0000256" key="9">
    <source>
        <dbReference type="ARBA" id="ARBA00022857"/>
    </source>
</evidence>
<evidence type="ECO:0000256" key="4">
    <source>
        <dbReference type="ARBA" id="ARBA00005259"/>
    </source>
</evidence>
<gene>
    <name evidence="18" type="primary">ribD_1</name>
    <name evidence="18" type="ORF">QX99_00430</name>
</gene>
<dbReference type="InterPro" id="IPR002734">
    <property type="entry name" value="RibDG_C"/>
</dbReference>
<proteinExistence type="inferred from homology"/>
<dbReference type="GO" id="GO:0009231">
    <property type="term" value="P:riboflavin biosynthetic process"/>
    <property type="evidence" value="ECO:0007669"/>
    <property type="project" value="UniProtKB-UniPathway"/>
</dbReference>
<dbReference type="PROSITE" id="PS51747">
    <property type="entry name" value="CYT_DCMP_DEAMINASES_2"/>
    <property type="match status" value="1"/>
</dbReference>
<comment type="cofactor">
    <cofactor evidence="14 17">
        <name>Zn(2+)</name>
        <dbReference type="ChEBI" id="CHEBI:29105"/>
    </cofactor>
    <text evidence="14 17">Binds 1 zinc ion.</text>
</comment>
<dbReference type="AlphaFoldDB" id="A0A0D1K9N7"/>
<evidence type="ECO:0000256" key="17">
    <source>
        <dbReference type="PIRSR" id="PIRSR006769-3"/>
    </source>
</evidence>
<dbReference type="Gene3D" id="3.40.140.10">
    <property type="entry name" value="Cytidine Deaminase, domain 2"/>
    <property type="match status" value="1"/>
</dbReference>
<feature type="binding site" evidence="16">
    <location>
        <position position="156"/>
    </location>
    <ligand>
        <name>NADP(+)</name>
        <dbReference type="ChEBI" id="CHEBI:58349"/>
    </ligand>
</feature>
<evidence type="ECO:0000256" key="6">
    <source>
        <dbReference type="ARBA" id="ARBA00022619"/>
    </source>
</evidence>
<keyword evidence="7 14" id="KW-0479">Metal-binding</keyword>
<dbReference type="SUPFAM" id="SSF53597">
    <property type="entry name" value="Dihydrofolate reductase-like"/>
    <property type="match status" value="1"/>
</dbReference>
<comment type="catalytic activity">
    <reaction evidence="12 14">
        <text>5-amino-6-(5-phospho-D-ribitylamino)uracil + NADP(+) = 5-amino-6-(5-phospho-D-ribosylamino)uracil + NADPH + H(+)</text>
        <dbReference type="Rhea" id="RHEA:17845"/>
        <dbReference type="ChEBI" id="CHEBI:15378"/>
        <dbReference type="ChEBI" id="CHEBI:57783"/>
        <dbReference type="ChEBI" id="CHEBI:58349"/>
        <dbReference type="ChEBI" id="CHEBI:58421"/>
        <dbReference type="ChEBI" id="CHEBI:58453"/>
        <dbReference type="EC" id="1.1.1.193"/>
    </reaction>
</comment>
<name>A0A0D1K9N7_9LACO</name>
<dbReference type="InterPro" id="IPR016193">
    <property type="entry name" value="Cytidine_deaminase-like"/>
</dbReference>
<comment type="similarity">
    <text evidence="4 14">In the N-terminal section; belongs to the cytidine and deoxycytidylate deaminase family.</text>
</comment>
<evidence type="ECO:0000256" key="14">
    <source>
        <dbReference type="PIRNR" id="PIRNR006769"/>
    </source>
</evidence>
<comment type="pathway">
    <text evidence="2 14">Cofactor biosynthesis; riboflavin biosynthesis; 5-amino-6-(D-ribitylamino)uracil from GTP: step 2/4.</text>
</comment>
<evidence type="ECO:0000256" key="2">
    <source>
        <dbReference type="ARBA" id="ARBA00004882"/>
    </source>
</evidence>
<dbReference type="InterPro" id="IPR050765">
    <property type="entry name" value="Riboflavin_Biosynth_HTPR"/>
</dbReference>
<evidence type="ECO:0000256" key="11">
    <source>
        <dbReference type="ARBA" id="ARBA00023268"/>
    </source>
</evidence>
<keyword evidence="14" id="KW-0378">Hydrolase</keyword>
<feature type="binding site" evidence="17">
    <location>
        <position position="78"/>
    </location>
    <ligand>
        <name>Zn(2+)</name>
        <dbReference type="ChEBI" id="CHEBI:29105"/>
        <note>catalytic</note>
    </ligand>
</feature>
<keyword evidence="9 14" id="KW-0521">NADP</keyword>
<dbReference type="GO" id="GO:0008270">
    <property type="term" value="F:zinc ion binding"/>
    <property type="evidence" value="ECO:0007669"/>
    <property type="project" value="InterPro"/>
</dbReference>
<evidence type="ECO:0000256" key="13">
    <source>
        <dbReference type="ARBA" id="ARBA00049886"/>
    </source>
</evidence>
<dbReference type="EC" id="1.1.1.193" evidence="14"/>
<dbReference type="InterPro" id="IPR002125">
    <property type="entry name" value="CMP_dCMP_dom"/>
</dbReference>
<feature type="binding site" evidence="16">
    <location>
        <position position="202"/>
    </location>
    <ligand>
        <name>NADP(+)</name>
        <dbReference type="ChEBI" id="CHEBI:58349"/>
    </ligand>
</feature>
<dbReference type="Pfam" id="PF01872">
    <property type="entry name" value="RibD_C"/>
    <property type="match status" value="1"/>
</dbReference>
<dbReference type="GO" id="GO:0008835">
    <property type="term" value="F:diaminohydroxyphosphoribosylaminopyrimidine deaminase activity"/>
    <property type="evidence" value="ECO:0007669"/>
    <property type="project" value="UniProtKB-EC"/>
</dbReference>
<evidence type="ECO:0000256" key="12">
    <source>
        <dbReference type="ARBA" id="ARBA00049861"/>
    </source>
</evidence>
<feature type="binding site" evidence="16">
    <location>
        <position position="281"/>
    </location>
    <ligand>
        <name>substrate</name>
    </ligand>
</feature>
<keyword evidence="8 14" id="KW-0862">Zinc</keyword>
<comment type="caution">
    <text evidence="18">The sequence shown here is derived from an EMBL/GenBank/DDBJ whole genome shotgun (WGS) entry which is preliminary data.</text>
</comment>
<keyword evidence="19" id="KW-1185">Reference proteome</keyword>
<feature type="binding site" evidence="16">
    <location>
        <position position="198"/>
    </location>
    <ligand>
        <name>NADP(+)</name>
        <dbReference type="ChEBI" id="CHEBI:58349"/>
    </ligand>
</feature>
<keyword evidence="6 14" id="KW-0686">Riboflavin biosynthesis</keyword>
<feature type="binding site" evidence="16">
    <location>
        <begin position="283"/>
        <end position="289"/>
    </location>
    <ligand>
        <name>NADP(+)</name>
        <dbReference type="ChEBI" id="CHEBI:58349"/>
    </ligand>
</feature>
<feature type="binding site" evidence="17">
    <location>
        <position position="51"/>
    </location>
    <ligand>
        <name>Zn(2+)</name>
        <dbReference type="ChEBI" id="CHEBI:29105"/>
        <note>catalytic</note>
    </ligand>
</feature>
<keyword evidence="11" id="KW-0511">Multifunctional enzyme</keyword>
<dbReference type="RefSeq" id="WP_043710717.1">
    <property type="nucleotide sequence ID" value="NZ_CP012873.1"/>
</dbReference>
<dbReference type="InterPro" id="IPR024072">
    <property type="entry name" value="DHFR-like_dom_sf"/>
</dbReference>